<comment type="caution">
    <text evidence="1">The sequence shown here is derived from an EMBL/GenBank/DDBJ whole genome shotgun (WGS) entry which is preliminary data.</text>
</comment>
<name>A0A7X2C3I6_9PSED</name>
<protein>
    <submittedName>
        <fullName evidence="1">AlpA family phage regulatory protein</fullName>
    </submittedName>
</protein>
<organism evidence="1 2">
    <name type="scientific">Pseudomonas helleri</name>
    <dbReference type="NCBI Taxonomy" id="1608996"/>
    <lineage>
        <taxon>Bacteria</taxon>
        <taxon>Pseudomonadati</taxon>
        <taxon>Pseudomonadota</taxon>
        <taxon>Gammaproteobacteria</taxon>
        <taxon>Pseudomonadales</taxon>
        <taxon>Pseudomonadaceae</taxon>
        <taxon>Pseudomonas</taxon>
    </lineage>
</organism>
<dbReference type="EMBL" id="WIWI01000023">
    <property type="protein sequence ID" value="MQT89478.1"/>
    <property type="molecule type" value="Genomic_DNA"/>
</dbReference>
<dbReference type="Pfam" id="PF05930">
    <property type="entry name" value="Phage_AlpA"/>
    <property type="match status" value="1"/>
</dbReference>
<dbReference type="Gene3D" id="1.10.238.160">
    <property type="match status" value="1"/>
</dbReference>
<evidence type="ECO:0000313" key="2">
    <source>
        <dbReference type="Proteomes" id="UP000489190"/>
    </source>
</evidence>
<dbReference type="AlphaFoldDB" id="A0A7X2C3I6"/>
<accession>A0A7X2C3I6</accession>
<dbReference type="InterPro" id="IPR010260">
    <property type="entry name" value="AlpA"/>
</dbReference>
<dbReference type="Proteomes" id="UP000489190">
    <property type="component" value="Unassembled WGS sequence"/>
</dbReference>
<proteinExistence type="predicted"/>
<gene>
    <name evidence="1" type="ORF">GHO39_10085</name>
</gene>
<evidence type="ECO:0000313" key="1">
    <source>
        <dbReference type="EMBL" id="MQT89478.1"/>
    </source>
</evidence>
<dbReference type="RefSeq" id="WP_153328068.1">
    <property type="nucleotide sequence ID" value="NZ_WIWI01000023.1"/>
</dbReference>
<sequence length="86" mass="9571">MTAITHHIPTPAKQAVLAHGDNPPIRFIKRQAVEGITGLSCTEIYRRIAADNFPKQVMLGPKCVVWVEAEIYGWMNDRIAESRAVA</sequence>
<reference evidence="1 2" key="1">
    <citation type="submission" date="2019-10" db="EMBL/GenBank/DDBJ databases">
        <title>Evaluation of single-gene subtyping targets for Pseudomonas.</title>
        <authorList>
            <person name="Reichler S.J."/>
            <person name="Orsi R.H."/>
            <person name="Wiedmann M."/>
            <person name="Martin N.H."/>
            <person name="Murphy S.I."/>
        </authorList>
    </citation>
    <scope>NUCLEOTIDE SEQUENCE [LARGE SCALE GENOMIC DNA]</scope>
    <source>
        <strain evidence="1 2">FSL R10-3254</strain>
    </source>
</reference>